<dbReference type="PANTHER" id="PTHR30050:SF2">
    <property type="entry name" value="CHROMOSOMAL REPLICATION INITIATOR PROTEIN DNAA"/>
    <property type="match status" value="1"/>
</dbReference>
<evidence type="ECO:0000256" key="10">
    <source>
        <dbReference type="RuleBase" id="RU000577"/>
    </source>
</evidence>
<protein>
    <recommendedName>
        <fullName evidence="8 9">Chromosomal replication initiator protein DnaA</fullName>
    </recommendedName>
</protein>
<feature type="region of interest" description="Domain I, interacts with DnaA modulators" evidence="8">
    <location>
        <begin position="1"/>
        <end position="108"/>
    </location>
</feature>
<gene>
    <name evidence="8" type="primary">dnaA</name>
    <name evidence="14" type="ORF">C6P11_10660</name>
</gene>
<evidence type="ECO:0000256" key="5">
    <source>
        <dbReference type="ARBA" id="ARBA00022840"/>
    </source>
</evidence>
<dbReference type="InterPro" id="IPR013317">
    <property type="entry name" value="DnaA_dom"/>
</dbReference>
<dbReference type="InterPro" id="IPR020591">
    <property type="entry name" value="Chromosome_initiator_DnaA-like"/>
</dbReference>
<feature type="binding site" evidence="8">
    <location>
        <position position="174"/>
    </location>
    <ligand>
        <name>ATP</name>
        <dbReference type="ChEBI" id="CHEBI:30616"/>
    </ligand>
</feature>
<dbReference type="GO" id="GO:0003688">
    <property type="term" value="F:DNA replication origin binding"/>
    <property type="evidence" value="ECO:0007669"/>
    <property type="project" value="UniProtKB-UniRule"/>
</dbReference>
<name>A0A4Z0RXB0_WEICO</name>
<feature type="domain" description="AAA+ ATPase" evidence="12">
    <location>
        <begin position="163"/>
        <end position="296"/>
    </location>
</feature>
<keyword evidence="2 8" id="KW-0963">Cytoplasm</keyword>
<dbReference type="GO" id="GO:0008289">
    <property type="term" value="F:lipid binding"/>
    <property type="evidence" value="ECO:0007669"/>
    <property type="project" value="UniProtKB-KW"/>
</dbReference>
<organism evidence="14 15">
    <name type="scientific">Weissella confusa</name>
    <name type="common">Lactobacillus confusus</name>
    <dbReference type="NCBI Taxonomy" id="1583"/>
    <lineage>
        <taxon>Bacteria</taxon>
        <taxon>Bacillati</taxon>
        <taxon>Bacillota</taxon>
        <taxon>Bacilli</taxon>
        <taxon>Lactobacillales</taxon>
        <taxon>Lactobacillaceae</taxon>
        <taxon>Weissella</taxon>
    </lineage>
</organism>
<dbReference type="SUPFAM" id="SSF48295">
    <property type="entry name" value="TrpR-like"/>
    <property type="match status" value="1"/>
</dbReference>
<dbReference type="NCBIfam" id="TIGR00362">
    <property type="entry name" value="DnaA"/>
    <property type="match status" value="1"/>
</dbReference>
<dbReference type="Gene3D" id="1.10.8.60">
    <property type="match status" value="1"/>
</dbReference>
<dbReference type="GO" id="GO:0006270">
    <property type="term" value="P:DNA replication initiation"/>
    <property type="evidence" value="ECO:0007669"/>
    <property type="project" value="UniProtKB-UniRule"/>
</dbReference>
<dbReference type="InterPro" id="IPR018312">
    <property type="entry name" value="Chromosome_initiator_DnaA_CS"/>
</dbReference>
<dbReference type="InterPro" id="IPR003593">
    <property type="entry name" value="AAA+_ATPase"/>
</dbReference>
<keyword evidence="4 8" id="KW-0547">Nucleotide-binding</keyword>
<dbReference type="CDD" id="cd06571">
    <property type="entry name" value="Bac_DnaA_C"/>
    <property type="match status" value="1"/>
</dbReference>
<comment type="caution">
    <text evidence="8">Lacks conserved residue(s) required for the propagation of feature annotation.</text>
</comment>
<comment type="similarity">
    <text evidence="1 8 11">Belongs to the DnaA family.</text>
</comment>
<dbReference type="Proteomes" id="UP000297646">
    <property type="component" value="Unassembled WGS sequence"/>
</dbReference>
<evidence type="ECO:0000256" key="3">
    <source>
        <dbReference type="ARBA" id="ARBA00022705"/>
    </source>
</evidence>
<dbReference type="InterPro" id="IPR027417">
    <property type="entry name" value="P-loop_NTPase"/>
</dbReference>
<evidence type="ECO:0000259" key="13">
    <source>
        <dbReference type="SMART" id="SM00760"/>
    </source>
</evidence>
<evidence type="ECO:0000313" key="14">
    <source>
        <dbReference type="EMBL" id="TGE70332.1"/>
    </source>
</evidence>
<dbReference type="HAMAP" id="MF_00377">
    <property type="entry name" value="DnaA_bact"/>
    <property type="match status" value="1"/>
</dbReference>
<dbReference type="OrthoDB" id="9807019at2"/>
<dbReference type="SMART" id="SM00382">
    <property type="entry name" value="AAA"/>
    <property type="match status" value="1"/>
</dbReference>
<feature type="binding site" evidence="8">
    <location>
        <position position="176"/>
    </location>
    <ligand>
        <name>ATP</name>
        <dbReference type="ChEBI" id="CHEBI:30616"/>
    </ligand>
</feature>
<comment type="caution">
    <text evidence="14">The sequence shown here is derived from an EMBL/GenBank/DDBJ whole genome shotgun (WGS) entry which is preliminary data.</text>
</comment>
<dbReference type="Gene3D" id="3.40.50.300">
    <property type="entry name" value="P-loop containing nucleotide triphosphate hydrolases"/>
    <property type="match status" value="1"/>
</dbReference>
<dbReference type="PROSITE" id="PS01008">
    <property type="entry name" value="DNAA"/>
    <property type="match status" value="1"/>
</dbReference>
<dbReference type="GO" id="GO:0005524">
    <property type="term" value="F:ATP binding"/>
    <property type="evidence" value="ECO:0007669"/>
    <property type="project" value="UniProtKB-UniRule"/>
</dbReference>
<dbReference type="FunFam" id="3.40.50.300:FF:000668">
    <property type="entry name" value="Chromosomal replication initiator protein DnaA"/>
    <property type="match status" value="1"/>
</dbReference>
<sequence length="474" mass="52924">MDPVQLWNAIKEELRATIAQTFSYANYVETLTPVAVVENENNTLTLQLATNHEQVAEEWQDTNSSYNQAFIQAAMIATNKLNGTPTFVIPSVTFLKPQPTSLFEETPTAPAAAPQSNVEISASDFVTQSILNPEFRFETFVSSDENGEAYAVAQAVADNPGTQWNPLLIYGGVGLGKTHLMQAIGNKVLERNPSAKVKFITTEDFINDFTDALRRGANATEAFKQEYRSADLLLVDDIQFLADKDKIQEEFFHTFNAITRENHQIVLTSDKLPKEIPGLEMRLVTRFAQGYSANITKPDLPTRVAILRNKAEQENLNIPNDVIDEIAAAVDTNVRDLEGVFNQVAGKLRFATAPVTVETARDILETMNFKRQRAITIPIIQETVAKFFNVTVQDLNGKKRNKEIVVPRQIAMYIARELTQDSLPQIGRAFGGKDHTTVMHSTEKIENAIENDAVLAGQVQQIREELSNQHQYPL</sequence>
<evidence type="ECO:0000256" key="2">
    <source>
        <dbReference type="ARBA" id="ARBA00022490"/>
    </source>
</evidence>
<dbReference type="SMART" id="SM00760">
    <property type="entry name" value="Bac_DnaA_C"/>
    <property type="match status" value="1"/>
</dbReference>
<dbReference type="GO" id="GO:0006275">
    <property type="term" value="P:regulation of DNA replication"/>
    <property type="evidence" value="ECO:0007669"/>
    <property type="project" value="UniProtKB-UniRule"/>
</dbReference>
<evidence type="ECO:0000256" key="7">
    <source>
        <dbReference type="ARBA" id="ARBA00023125"/>
    </source>
</evidence>
<evidence type="ECO:0000313" key="15">
    <source>
        <dbReference type="Proteomes" id="UP000297646"/>
    </source>
</evidence>
<reference evidence="14 15" key="1">
    <citation type="submission" date="2018-03" db="EMBL/GenBank/DDBJ databases">
        <title>Genome sequencing of Weissella confusa isolates.</title>
        <authorList>
            <person name="Kajala I."/>
            <person name="Baruah R."/>
            <person name="Bergsveinson J."/>
            <person name="Juvonen R."/>
            <person name="Ziola B."/>
        </authorList>
    </citation>
    <scope>NUCLEOTIDE SEQUENCE [LARGE SCALE GENOMIC DNA]</scope>
    <source>
        <strain evidence="14 15">VTT E-062653</strain>
    </source>
</reference>
<dbReference type="CDD" id="cd00009">
    <property type="entry name" value="AAA"/>
    <property type="match status" value="1"/>
</dbReference>
<comment type="domain">
    <text evidence="8">Domain I is involved in oligomerization and binding regulators, domain II is flexibile and of varying length in different bacteria, domain III forms the AAA+ region, while domain IV binds dsDNA.</text>
</comment>
<keyword evidence="6 8" id="KW-0446">Lipid-binding</keyword>
<comment type="subcellular location">
    <subcellularLocation>
        <location evidence="8">Cytoplasm</location>
    </subcellularLocation>
</comment>
<dbReference type="RefSeq" id="WP_135520958.1">
    <property type="nucleotide sequence ID" value="NZ_PVSN01000082.1"/>
</dbReference>
<evidence type="ECO:0000256" key="1">
    <source>
        <dbReference type="ARBA" id="ARBA00006583"/>
    </source>
</evidence>
<keyword evidence="3 8" id="KW-0235">DNA replication</keyword>
<dbReference type="Pfam" id="PF00308">
    <property type="entry name" value="Bac_DnaA"/>
    <property type="match status" value="1"/>
</dbReference>
<dbReference type="InterPro" id="IPR010921">
    <property type="entry name" value="Trp_repressor/repl_initiator"/>
</dbReference>
<comment type="function">
    <text evidence="8 10">Plays an essential role in the initiation and regulation of chromosomal replication. ATP-DnaA binds to the origin of replication (oriC) to initiate formation of the DNA replication initiation complex once per cell cycle. Binds the DnaA box (a 9 base pair repeat at the origin) and separates the double-stranded (ds)DNA. Forms a right-handed helical filament on oriC DNA; dsDNA binds to the exterior of the filament while single-stranded (ss)DNA is stabiized in the filament's interior. The ATP-DnaA-oriC complex binds and stabilizes one strand of the AT-rich DNA unwinding element (DUE), permitting loading of DNA polymerase. After initiation quickly degrades to an ADP-DnaA complex that is not apt for DNA replication. Binds acidic phospholipids.</text>
</comment>
<proteinExistence type="inferred from homology"/>
<feature type="binding site" evidence="8">
    <location>
        <position position="178"/>
    </location>
    <ligand>
        <name>ATP</name>
        <dbReference type="ChEBI" id="CHEBI:30616"/>
    </ligand>
</feature>
<dbReference type="AlphaFoldDB" id="A0A4Z0RXB0"/>
<accession>A0A4Z0RXB0</accession>
<feature type="region of interest" description="Domain IV, binds dsDNA" evidence="8">
    <location>
        <begin position="349"/>
        <end position="474"/>
    </location>
</feature>
<dbReference type="GO" id="GO:0005737">
    <property type="term" value="C:cytoplasm"/>
    <property type="evidence" value="ECO:0007669"/>
    <property type="project" value="UniProtKB-SubCell"/>
</dbReference>
<keyword evidence="7 8" id="KW-0238">DNA-binding</keyword>
<evidence type="ECO:0000256" key="4">
    <source>
        <dbReference type="ARBA" id="ARBA00022741"/>
    </source>
</evidence>
<dbReference type="EMBL" id="PVSN01000082">
    <property type="protein sequence ID" value="TGE70332.1"/>
    <property type="molecule type" value="Genomic_DNA"/>
</dbReference>
<dbReference type="GO" id="GO:0005886">
    <property type="term" value="C:plasma membrane"/>
    <property type="evidence" value="ECO:0007669"/>
    <property type="project" value="TreeGrafter"/>
</dbReference>
<dbReference type="InterPro" id="IPR001957">
    <property type="entry name" value="Chromosome_initiator_DnaA"/>
</dbReference>
<feature type="binding site" evidence="8">
    <location>
        <position position="177"/>
    </location>
    <ligand>
        <name>ATP</name>
        <dbReference type="ChEBI" id="CHEBI:30616"/>
    </ligand>
</feature>
<evidence type="ECO:0000256" key="9">
    <source>
        <dbReference type="NCBIfam" id="TIGR00362"/>
    </source>
</evidence>
<dbReference type="PRINTS" id="PR00051">
    <property type="entry name" value="DNAA"/>
</dbReference>
<evidence type="ECO:0000259" key="12">
    <source>
        <dbReference type="SMART" id="SM00382"/>
    </source>
</evidence>
<dbReference type="Gene3D" id="1.10.1750.10">
    <property type="match status" value="1"/>
</dbReference>
<dbReference type="Pfam" id="PF08299">
    <property type="entry name" value="Bac_DnaA_C"/>
    <property type="match status" value="1"/>
</dbReference>
<keyword evidence="5 8" id="KW-0067">ATP-binding</keyword>
<evidence type="ECO:0000256" key="11">
    <source>
        <dbReference type="RuleBase" id="RU004227"/>
    </source>
</evidence>
<evidence type="ECO:0000256" key="6">
    <source>
        <dbReference type="ARBA" id="ARBA00023121"/>
    </source>
</evidence>
<dbReference type="SUPFAM" id="SSF52540">
    <property type="entry name" value="P-loop containing nucleoside triphosphate hydrolases"/>
    <property type="match status" value="1"/>
</dbReference>
<feature type="domain" description="Chromosomal replication initiator DnaA C-terminal" evidence="13">
    <location>
        <begin position="376"/>
        <end position="445"/>
    </location>
</feature>
<comment type="subunit">
    <text evidence="8">Oligomerizes as a right-handed, spiral filament on DNA at oriC.</text>
</comment>
<dbReference type="PANTHER" id="PTHR30050">
    <property type="entry name" value="CHROMOSOMAL REPLICATION INITIATOR PROTEIN DNAA"/>
    <property type="match status" value="1"/>
</dbReference>
<evidence type="ECO:0000256" key="8">
    <source>
        <dbReference type="HAMAP-Rule" id="MF_00377"/>
    </source>
</evidence>
<dbReference type="InterPro" id="IPR013159">
    <property type="entry name" value="DnaA_C"/>
</dbReference>